<dbReference type="EMBL" id="FOJA01000001">
    <property type="protein sequence ID" value="SEV89929.1"/>
    <property type="molecule type" value="Genomic_DNA"/>
</dbReference>
<evidence type="ECO:0000313" key="2">
    <source>
        <dbReference type="EMBL" id="SEV89929.1"/>
    </source>
</evidence>
<protein>
    <submittedName>
        <fullName evidence="2">Demethylmenaquinone methyltransferase / 2-methoxy-6-polyprenyl-1,4-benzoquinol methylase</fullName>
    </submittedName>
</protein>
<reference evidence="2 3" key="1">
    <citation type="submission" date="2016-10" db="EMBL/GenBank/DDBJ databases">
        <authorList>
            <person name="de Groot N.N."/>
        </authorList>
    </citation>
    <scope>NUCLEOTIDE SEQUENCE [LARGE SCALE GENOMIC DNA]</scope>
    <source>
        <strain evidence="2 3">CGMCC 1.5337</strain>
    </source>
</reference>
<evidence type="ECO:0000313" key="3">
    <source>
        <dbReference type="Proteomes" id="UP000198518"/>
    </source>
</evidence>
<dbReference type="Pfam" id="PF08241">
    <property type="entry name" value="Methyltransf_11"/>
    <property type="match status" value="1"/>
</dbReference>
<feature type="domain" description="Methyltransferase type 11" evidence="1">
    <location>
        <begin position="41"/>
        <end position="127"/>
    </location>
</feature>
<sequence length="189" mass="19827">MHDVPYFDRFAPLYDLAMPAADRADLALALALADRPVERVLDLGGGTGRVARALGGDAVVADASRGMLSEARGAGLETVQTDVRRLAVADESVDAVVIVDALHHFPARSTAIEEAARALRPGGVVVVRDFDPATLRGWLLVAGEHLLGMGSRFDTADECGRRLADAGLDARLVDTGFAFTVAGVKPGQP</sequence>
<dbReference type="AlphaFoldDB" id="A0A1I0MN47"/>
<evidence type="ECO:0000259" key="1">
    <source>
        <dbReference type="Pfam" id="PF08241"/>
    </source>
</evidence>
<dbReference type="InterPro" id="IPR029063">
    <property type="entry name" value="SAM-dependent_MTases_sf"/>
</dbReference>
<dbReference type="SUPFAM" id="SSF53335">
    <property type="entry name" value="S-adenosyl-L-methionine-dependent methyltransferases"/>
    <property type="match status" value="1"/>
</dbReference>
<dbReference type="GO" id="GO:0032259">
    <property type="term" value="P:methylation"/>
    <property type="evidence" value="ECO:0007669"/>
    <property type="project" value="UniProtKB-KW"/>
</dbReference>
<keyword evidence="2" id="KW-0808">Transferase</keyword>
<dbReference type="InterPro" id="IPR013216">
    <property type="entry name" value="Methyltransf_11"/>
</dbReference>
<dbReference type="RefSeq" id="WP_089667315.1">
    <property type="nucleotide sequence ID" value="NZ_FOJA01000001.1"/>
</dbReference>
<organism evidence="2 3">
    <name type="scientific">Halobacterium jilantaiense</name>
    <dbReference type="NCBI Taxonomy" id="355548"/>
    <lineage>
        <taxon>Archaea</taxon>
        <taxon>Methanobacteriati</taxon>
        <taxon>Methanobacteriota</taxon>
        <taxon>Stenosarchaea group</taxon>
        <taxon>Halobacteria</taxon>
        <taxon>Halobacteriales</taxon>
        <taxon>Halobacteriaceae</taxon>
        <taxon>Halobacterium</taxon>
    </lineage>
</organism>
<dbReference type="Gene3D" id="3.40.50.150">
    <property type="entry name" value="Vaccinia Virus protein VP39"/>
    <property type="match status" value="1"/>
</dbReference>
<keyword evidence="2" id="KW-0489">Methyltransferase</keyword>
<accession>A0A1I0MN47</accession>
<dbReference type="CDD" id="cd02440">
    <property type="entry name" value="AdoMet_MTases"/>
    <property type="match status" value="1"/>
</dbReference>
<dbReference type="PANTHER" id="PTHR43591:SF24">
    <property type="entry name" value="2-METHOXY-6-POLYPRENYL-1,4-BENZOQUINOL METHYLASE, MITOCHONDRIAL"/>
    <property type="match status" value="1"/>
</dbReference>
<proteinExistence type="predicted"/>
<dbReference type="PANTHER" id="PTHR43591">
    <property type="entry name" value="METHYLTRANSFERASE"/>
    <property type="match status" value="1"/>
</dbReference>
<dbReference type="GO" id="GO:0008757">
    <property type="term" value="F:S-adenosylmethionine-dependent methyltransferase activity"/>
    <property type="evidence" value="ECO:0007669"/>
    <property type="project" value="InterPro"/>
</dbReference>
<dbReference type="STRING" id="355548.SAMN04487945_0228"/>
<dbReference type="OrthoDB" id="1018at2157"/>
<dbReference type="Proteomes" id="UP000198518">
    <property type="component" value="Unassembled WGS sequence"/>
</dbReference>
<name>A0A1I0MN47_9EURY</name>
<gene>
    <name evidence="2" type="ORF">SAMN04487945_0228</name>
</gene>
<keyword evidence="3" id="KW-1185">Reference proteome</keyword>